<feature type="transmembrane region" description="Helical" evidence="1">
    <location>
        <begin position="96"/>
        <end position="119"/>
    </location>
</feature>
<dbReference type="EMBL" id="LGCK01000007">
    <property type="protein sequence ID" value="KPL72825.1"/>
    <property type="molecule type" value="Genomic_DNA"/>
</dbReference>
<dbReference type="OrthoDB" id="166964at2"/>
<feature type="transmembrane region" description="Helical" evidence="1">
    <location>
        <begin position="37"/>
        <end position="56"/>
    </location>
</feature>
<comment type="caution">
    <text evidence="2">The sequence shown here is derived from an EMBL/GenBank/DDBJ whole genome shotgun (WGS) entry which is preliminary data.</text>
</comment>
<feature type="transmembrane region" description="Helical" evidence="1">
    <location>
        <begin position="9"/>
        <end position="25"/>
    </location>
</feature>
<keyword evidence="3" id="KW-1185">Reference proteome</keyword>
<keyword evidence="1" id="KW-0812">Transmembrane</keyword>
<proteinExistence type="predicted"/>
<organism evidence="2 3">
    <name type="scientific">Leptolinea tardivitalis</name>
    <dbReference type="NCBI Taxonomy" id="229920"/>
    <lineage>
        <taxon>Bacteria</taxon>
        <taxon>Bacillati</taxon>
        <taxon>Chloroflexota</taxon>
        <taxon>Anaerolineae</taxon>
        <taxon>Anaerolineales</taxon>
        <taxon>Anaerolineaceae</taxon>
        <taxon>Leptolinea</taxon>
    </lineage>
</organism>
<dbReference type="AlphaFoldDB" id="A0A0P6XTQ3"/>
<name>A0A0P6XTQ3_9CHLR</name>
<dbReference type="RefSeq" id="WP_062421063.1">
    <property type="nucleotide sequence ID" value="NZ_BBYA01000008.1"/>
</dbReference>
<accession>A0A0P6XTQ3</accession>
<evidence type="ECO:0000256" key="1">
    <source>
        <dbReference type="SAM" id="Phobius"/>
    </source>
</evidence>
<evidence type="ECO:0000313" key="3">
    <source>
        <dbReference type="Proteomes" id="UP000050430"/>
    </source>
</evidence>
<dbReference type="Proteomes" id="UP000050430">
    <property type="component" value="Unassembled WGS sequence"/>
</dbReference>
<reference evidence="2 3" key="1">
    <citation type="submission" date="2015-07" db="EMBL/GenBank/DDBJ databases">
        <title>Genome sequence of Leptolinea tardivitalis DSM 16556.</title>
        <authorList>
            <person name="Hemp J."/>
            <person name="Ward L.M."/>
            <person name="Pace L.A."/>
            <person name="Fischer W.W."/>
        </authorList>
    </citation>
    <scope>NUCLEOTIDE SEQUENCE [LARGE SCALE GENOMIC DNA]</scope>
    <source>
        <strain evidence="2 3">YMTK-2</strain>
    </source>
</reference>
<evidence type="ECO:0000313" key="2">
    <source>
        <dbReference type="EMBL" id="KPL72825.1"/>
    </source>
</evidence>
<feature type="transmembrane region" description="Helical" evidence="1">
    <location>
        <begin position="63"/>
        <end position="84"/>
    </location>
</feature>
<sequence length="133" mass="15652">MKKTVLKRSLLIPFFILQLIPLVAFTPESYSTTTQEWWLPVLLAFLAVFATFELMVRHNPESWPWYLLSFAQGFNIISRLLMLMPHTVLNTDNGQVFNTAYIIITILSIIVSWFFLWYFEQPEIRMSVLSESK</sequence>
<gene>
    <name evidence="2" type="ORF">ADM99_07120</name>
</gene>
<keyword evidence="1" id="KW-0472">Membrane</keyword>
<keyword evidence="1" id="KW-1133">Transmembrane helix</keyword>
<protein>
    <submittedName>
        <fullName evidence="2">Uncharacterized protein</fullName>
    </submittedName>
</protein>